<dbReference type="Proteomes" id="UP001596978">
    <property type="component" value="Unassembled WGS sequence"/>
</dbReference>
<dbReference type="RefSeq" id="WP_386409450.1">
    <property type="nucleotide sequence ID" value="NZ_JBHTJH010000017.1"/>
</dbReference>
<dbReference type="Pfam" id="PF00034">
    <property type="entry name" value="Cytochrom_C"/>
    <property type="match status" value="1"/>
</dbReference>
<dbReference type="InterPro" id="IPR009056">
    <property type="entry name" value="Cyt_c-like_dom"/>
</dbReference>
<dbReference type="PROSITE" id="PS51257">
    <property type="entry name" value="PROKAR_LIPOPROTEIN"/>
    <property type="match status" value="1"/>
</dbReference>
<evidence type="ECO:0000256" key="2">
    <source>
        <dbReference type="ARBA" id="ARBA00022723"/>
    </source>
</evidence>
<evidence type="ECO:0000313" key="8">
    <source>
        <dbReference type="Proteomes" id="UP001596978"/>
    </source>
</evidence>
<keyword evidence="1 4" id="KW-0349">Heme</keyword>
<sequence>MRTLKTILTSIIVVTFIACGGKEEKKGKFEYQSKKETKKVPPKVTSTTPVDMDNQGIGPIKDFSFEEQIDKDLATKGEGIFKVKCIACHKAAERFIGPPMKDIYERRNPTWVMNIMLNPDEMLEKDPIAVALLKEYNGVKMINQQLTEEEARALAEYFREL</sequence>
<proteinExistence type="predicted"/>
<evidence type="ECO:0000313" key="7">
    <source>
        <dbReference type="EMBL" id="MFD0863422.1"/>
    </source>
</evidence>
<dbReference type="InterPro" id="IPR036909">
    <property type="entry name" value="Cyt_c-like_dom_sf"/>
</dbReference>
<evidence type="ECO:0000256" key="1">
    <source>
        <dbReference type="ARBA" id="ARBA00022617"/>
    </source>
</evidence>
<evidence type="ECO:0000256" key="5">
    <source>
        <dbReference type="SAM" id="MobiDB-lite"/>
    </source>
</evidence>
<reference evidence="8" key="1">
    <citation type="journal article" date="2019" name="Int. J. Syst. Evol. Microbiol.">
        <title>The Global Catalogue of Microorganisms (GCM) 10K type strain sequencing project: providing services to taxonomists for standard genome sequencing and annotation.</title>
        <authorList>
            <consortium name="The Broad Institute Genomics Platform"/>
            <consortium name="The Broad Institute Genome Sequencing Center for Infectious Disease"/>
            <person name="Wu L."/>
            <person name="Ma J."/>
        </authorList>
    </citation>
    <scope>NUCLEOTIDE SEQUENCE [LARGE SCALE GENOMIC DNA]</scope>
    <source>
        <strain evidence="8">CCUG 62952</strain>
    </source>
</reference>
<name>A0ABW3D2A1_9FLAO</name>
<dbReference type="EMBL" id="JBHTJH010000017">
    <property type="protein sequence ID" value="MFD0863422.1"/>
    <property type="molecule type" value="Genomic_DNA"/>
</dbReference>
<protein>
    <submittedName>
        <fullName evidence="7">C-type cytochrome</fullName>
    </submittedName>
</protein>
<evidence type="ECO:0000256" key="3">
    <source>
        <dbReference type="ARBA" id="ARBA00023004"/>
    </source>
</evidence>
<keyword evidence="3 4" id="KW-0408">Iron</keyword>
<accession>A0ABW3D2A1</accession>
<feature type="region of interest" description="Disordered" evidence="5">
    <location>
        <begin position="31"/>
        <end position="51"/>
    </location>
</feature>
<feature type="domain" description="Cytochrome c" evidence="6">
    <location>
        <begin position="72"/>
        <end position="161"/>
    </location>
</feature>
<comment type="caution">
    <text evidence="7">The sequence shown here is derived from an EMBL/GenBank/DDBJ whole genome shotgun (WGS) entry which is preliminary data.</text>
</comment>
<dbReference type="PROSITE" id="PS51007">
    <property type="entry name" value="CYTC"/>
    <property type="match status" value="1"/>
</dbReference>
<gene>
    <name evidence="7" type="ORF">ACFQ1M_14500</name>
</gene>
<evidence type="ECO:0000259" key="6">
    <source>
        <dbReference type="PROSITE" id="PS51007"/>
    </source>
</evidence>
<dbReference type="SUPFAM" id="SSF46626">
    <property type="entry name" value="Cytochrome c"/>
    <property type="match status" value="1"/>
</dbReference>
<organism evidence="7 8">
    <name type="scientific">Sungkyunkwania multivorans</name>
    <dbReference type="NCBI Taxonomy" id="1173618"/>
    <lineage>
        <taxon>Bacteria</taxon>
        <taxon>Pseudomonadati</taxon>
        <taxon>Bacteroidota</taxon>
        <taxon>Flavobacteriia</taxon>
        <taxon>Flavobacteriales</taxon>
        <taxon>Flavobacteriaceae</taxon>
        <taxon>Sungkyunkwania</taxon>
    </lineage>
</organism>
<evidence type="ECO:0000256" key="4">
    <source>
        <dbReference type="PROSITE-ProRule" id="PRU00433"/>
    </source>
</evidence>
<dbReference type="Gene3D" id="1.10.760.10">
    <property type="entry name" value="Cytochrome c-like domain"/>
    <property type="match status" value="1"/>
</dbReference>
<keyword evidence="2 4" id="KW-0479">Metal-binding</keyword>
<keyword evidence="8" id="KW-1185">Reference proteome</keyword>